<gene>
    <name evidence="2" type="ORF">HBF25_16925</name>
</gene>
<dbReference type="Proteomes" id="UP000490980">
    <property type="component" value="Unassembled WGS sequence"/>
</dbReference>
<dbReference type="RefSeq" id="WP_166950467.1">
    <property type="nucleotide sequence ID" value="NZ_JAARLZ010000010.1"/>
</dbReference>
<evidence type="ECO:0000259" key="1">
    <source>
        <dbReference type="Pfam" id="PF09836"/>
    </source>
</evidence>
<feature type="domain" description="Putative DNA-binding" evidence="1">
    <location>
        <begin position="6"/>
        <end position="86"/>
    </location>
</feature>
<dbReference type="Pfam" id="PF09836">
    <property type="entry name" value="DUF2063"/>
    <property type="match status" value="1"/>
</dbReference>
<evidence type="ECO:0000313" key="3">
    <source>
        <dbReference type="Proteomes" id="UP000490980"/>
    </source>
</evidence>
<organism evidence="2 3">
    <name type="scientific">Luteibacter anthropi</name>
    <dbReference type="NCBI Taxonomy" id="564369"/>
    <lineage>
        <taxon>Bacteria</taxon>
        <taxon>Pseudomonadati</taxon>
        <taxon>Pseudomonadota</taxon>
        <taxon>Gammaproteobacteria</taxon>
        <taxon>Lysobacterales</taxon>
        <taxon>Rhodanobacteraceae</taxon>
        <taxon>Luteibacter</taxon>
    </lineage>
</organism>
<proteinExistence type="predicted"/>
<evidence type="ECO:0000313" key="2">
    <source>
        <dbReference type="EMBL" id="NII08070.1"/>
    </source>
</evidence>
<dbReference type="AlphaFoldDB" id="A0A7X5UCQ2"/>
<protein>
    <submittedName>
        <fullName evidence="2">DUF2063 domain-containing protein</fullName>
    </submittedName>
</protein>
<dbReference type="InterPro" id="IPR018640">
    <property type="entry name" value="DUF2063"/>
</dbReference>
<dbReference type="EMBL" id="JAARLZ010000010">
    <property type="protein sequence ID" value="NII08070.1"/>
    <property type="molecule type" value="Genomic_DNA"/>
</dbReference>
<name>A0A7X5UCQ2_9GAMM</name>
<accession>A0A7X5UCQ2</accession>
<sequence length="244" mass="26879">MNLRDWQKAFVAALARGLVPSDTDPRGMAVYANNYRAQLLASLGETYEKTRLWLGDDAFDAAASRYVDANPPASWTLDAYGESFIQQLENEYSIDPEIAELAWLDWQLRRAFAGPDAVAVQVGELVADDWDRVEFDFVPTLRIRRMRSNAVAIWRAIADGVDPPVSMFVEDGVGARVWRQGLSPRFASMTADETACLDLALAGASFGEICTWLGRTHEGEQAARIAGGCLGAWTAEGMIRSLRA</sequence>
<reference evidence="2 3" key="1">
    <citation type="submission" date="2020-03" db="EMBL/GenBank/DDBJ databases">
        <authorList>
            <person name="Lai Q."/>
        </authorList>
    </citation>
    <scope>NUCLEOTIDE SEQUENCE [LARGE SCALE GENOMIC DNA]</scope>
    <source>
        <strain evidence="2 3">CCUG 25036</strain>
    </source>
</reference>
<comment type="caution">
    <text evidence="2">The sequence shown here is derived from an EMBL/GenBank/DDBJ whole genome shotgun (WGS) entry which is preliminary data.</text>
</comment>
<keyword evidence="3" id="KW-1185">Reference proteome</keyword>